<dbReference type="GO" id="GO:0006508">
    <property type="term" value="P:proteolysis"/>
    <property type="evidence" value="ECO:0007669"/>
    <property type="project" value="UniProtKB-KW"/>
</dbReference>
<protein>
    <submittedName>
        <fullName evidence="5">HK97 family phage prohead protease</fullName>
    </submittedName>
</protein>
<dbReference type="Proteomes" id="UP000245720">
    <property type="component" value="Unassembled WGS sequence"/>
</dbReference>
<proteinExistence type="predicted"/>
<evidence type="ECO:0000313" key="5">
    <source>
        <dbReference type="EMBL" id="PWJ13951.1"/>
    </source>
</evidence>
<dbReference type="OrthoDB" id="2843430at2"/>
<accession>A0A315Y107</accession>
<evidence type="ECO:0000313" key="6">
    <source>
        <dbReference type="Proteomes" id="UP000245720"/>
    </source>
</evidence>
<name>A0A315Y107_RUMFL</name>
<evidence type="ECO:0000256" key="3">
    <source>
        <dbReference type="ARBA" id="ARBA00022801"/>
    </source>
</evidence>
<comment type="caution">
    <text evidence="5">The sequence shown here is derived from an EMBL/GenBank/DDBJ whole genome shotgun (WGS) entry which is preliminary data.</text>
</comment>
<keyword evidence="2 5" id="KW-0645">Protease</keyword>
<feature type="domain" description="Prohead serine protease" evidence="4">
    <location>
        <begin position="7"/>
        <end position="155"/>
    </location>
</feature>
<dbReference type="EMBL" id="QGDI01000003">
    <property type="protein sequence ID" value="PWJ13951.1"/>
    <property type="molecule type" value="Genomic_DNA"/>
</dbReference>
<evidence type="ECO:0000256" key="2">
    <source>
        <dbReference type="ARBA" id="ARBA00022670"/>
    </source>
</evidence>
<evidence type="ECO:0000259" key="4">
    <source>
        <dbReference type="Pfam" id="PF04586"/>
    </source>
</evidence>
<gene>
    <name evidence="5" type="ORF">IE37_00882</name>
</gene>
<dbReference type="InterPro" id="IPR054613">
    <property type="entry name" value="Peptidase_S78_dom"/>
</dbReference>
<organism evidence="5 6">
    <name type="scientific">Ruminococcus flavefaciens</name>
    <dbReference type="NCBI Taxonomy" id="1265"/>
    <lineage>
        <taxon>Bacteria</taxon>
        <taxon>Bacillati</taxon>
        <taxon>Bacillota</taxon>
        <taxon>Clostridia</taxon>
        <taxon>Eubacteriales</taxon>
        <taxon>Oscillospiraceae</taxon>
        <taxon>Ruminococcus</taxon>
    </lineage>
</organism>
<dbReference type="AlphaFoldDB" id="A0A315Y107"/>
<keyword evidence="3" id="KW-0378">Hydrolase</keyword>
<keyword evidence="1" id="KW-1188">Viral release from host cell</keyword>
<dbReference type="GO" id="GO:0008233">
    <property type="term" value="F:peptidase activity"/>
    <property type="evidence" value="ECO:0007669"/>
    <property type="project" value="UniProtKB-KW"/>
</dbReference>
<reference evidence="5 6" key="1">
    <citation type="submission" date="2018-05" db="EMBL/GenBank/DDBJ databases">
        <title>The Hungate 1000. A catalogue of reference genomes from the rumen microbiome.</title>
        <authorList>
            <person name="Kelly W."/>
        </authorList>
    </citation>
    <scope>NUCLEOTIDE SEQUENCE [LARGE SCALE GENOMIC DNA]</scope>
    <source>
        <strain evidence="5 6">SAb67</strain>
    </source>
</reference>
<evidence type="ECO:0000256" key="1">
    <source>
        <dbReference type="ARBA" id="ARBA00022612"/>
    </source>
</evidence>
<dbReference type="RefSeq" id="WP_109725738.1">
    <property type="nucleotide sequence ID" value="NZ_QGDI01000003.1"/>
</dbReference>
<sequence length="191" mass="21360">MKIEVRADGLHISGYVNVTGKLSRPVITPRGKVLETIEERAFSEAIKKNGDITVTLDHDQGHAYANTRDGSLVLREDAIGLHADVLITDETVIEMARKGKLRGWSFGMFNVKDEMESRGTDELPIRHVKSLELDHVSLIKDKVPCYAATSVECRADGNVDMELRSLDIEPELVIENKPDFTEYENRLKALG</sequence>
<dbReference type="Pfam" id="PF04586">
    <property type="entry name" value="Peptidase_S78"/>
    <property type="match status" value="1"/>
</dbReference>